<dbReference type="AlphaFoldDB" id="A0A1I5TC24"/>
<keyword evidence="2" id="KW-1185">Reference proteome</keyword>
<sequence>MVMIEDEKLESVVGGAKKIQYMKVSCIKCKTVFEADMSKTKVKCPACKADNIFAG</sequence>
<accession>A0A1I5TC24</accession>
<dbReference type="Proteomes" id="UP000182624">
    <property type="component" value="Unassembled WGS sequence"/>
</dbReference>
<name>A0A1I5TC24_9FIRM</name>
<proteinExistence type="predicted"/>
<protein>
    <submittedName>
        <fullName evidence="1">Uncharacterized protein</fullName>
    </submittedName>
</protein>
<evidence type="ECO:0000313" key="2">
    <source>
        <dbReference type="Proteomes" id="UP000182624"/>
    </source>
</evidence>
<gene>
    <name evidence="1" type="ORF">SAMN04487928_108125</name>
</gene>
<organism evidence="1 2">
    <name type="scientific">Butyrivibrio proteoclasticus</name>
    <dbReference type="NCBI Taxonomy" id="43305"/>
    <lineage>
        <taxon>Bacteria</taxon>
        <taxon>Bacillati</taxon>
        <taxon>Bacillota</taxon>
        <taxon>Clostridia</taxon>
        <taxon>Lachnospirales</taxon>
        <taxon>Lachnospiraceae</taxon>
        <taxon>Butyrivibrio</taxon>
    </lineage>
</organism>
<evidence type="ECO:0000313" key="1">
    <source>
        <dbReference type="EMBL" id="SFP80580.1"/>
    </source>
</evidence>
<dbReference type="RefSeq" id="WP_177201612.1">
    <property type="nucleotide sequence ID" value="NZ_FOXO01000008.1"/>
</dbReference>
<dbReference type="EMBL" id="FOXO01000008">
    <property type="protein sequence ID" value="SFP80580.1"/>
    <property type="molecule type" value="Genomic_DNA"/>
</dbReference>
<reference evidence="2" key="1">
    <citation type="submission" date="2016-10" db="EMBL/GenBank/DDBJ databases">
        <authorList>
            <person name="Varghese N."/>
            <person name="Submissions S."/>
        </authorList>
    </citation>
    <scope>NUCLEOTIDE SEQUENCE [LARGE SCALE GENOMIC DNA]</scope>
    <source>
        <strain evidence="2">P18</strain>
    </source>
</reference>